<comment type="caution">
    <text evidence="2">The sequence shown here is derived from an EMBL/GenBank/DDBJ whole genome shotgun (WGS) entry which is preliminary data.</text>
</comment>
<keyword evidence="1" id="KW-0175">Coiled coil</keyword>
<dbReference type="AlphaFoldDB" id="A0A849K4S6"/>
<sequence length="248" mass="26650">MTNTKQTTATEPDPFIDHGIRLADAEERVNELQDVVDEARELVHEVRGRIAASDPNVTPADLAAAAAGVEFAALQQYGALMSQYRLRKSAPFRPVVADSVADTLTSALGFPVKRVERVPAPAKKGSTPVAYVVQRAGATRGWGGPKSTHSSLTAQIDITLHRHDLAYVKGLDTATVTEVLNEAGISTSTFGDSGETDRISGLTVSAKFPHNDVKSSMLKPDVTHADIPTYPRLVFEVNEPSANNAMYR</sequence>
<proteinExistence type="predicted"/>
<organism evidence="2 3">
    <name type="scientific">Isoptericola sediminis</name>
    <dbReference type="NCBI Taxonomy" id="2733572"/>
    <lineage>
        <taxon>Bacteria</taxon>
        <taxon>Bacillati</taxon>
        <taxon>Actinomycetota</taxon>
        <taxon>Actinomycetes</taxon>
        <taxon>Micrococcales</taxon>
        <taxon>Promicromonosporaceae</taxon>
        <taxon>Isoptericola</taxon>
    </lineage>
</organism>
<name>A0A849K4S6_9MICO</name>
<evidence type="ECO:0000313" key="2">
    <source>
        <dbReference type="EMBL" id="NNU26795.1"/>
    </source>
</evidence>
<dbReference type="Proteomes" id="UP000557204">
    <property type="component" value="Unassembled WGS sequence"/>
</dbReference>
<gene>
    <name evidence="2" type="ORF">HLI28_04450</name>
</gene>
<dbReference type="RefSeq" id="WP_171246312.1">
    <property type="nucleotide sequence ID" value="NZ_JABFAJ010000008.1"/>
</dbReference>
<keyword evidence="3" id="KW-1185">Reference proteome</keyword>
<reference evidence="2 3" key="1">
    <citation type="submission" date="2020-05" db="EMBL/GenBank/DDBJ databases">
        <title>Genome sequence of Isoptericola sp. JC619 isolated from Chilika lagoon, India.</title>
        <authorList>
            <person name="Kumar D."/>
            <person name="Appam K."/>
            <person name="Gandham S."/>
            <person name="Uppada J."/>
            <person name="Sasikala C."/>
            <person name="Venkata Ramana C."/>
        </authorList>
    </citation>
    <scope>NUCLEOTIDE SEQUENCE [LARGE SCALE GENOMIC DNA]</scope>
    <source>
        <strain evidence="2 3">JC619</strain>
    </source>
</reference>
<accession>A0A849K4S6</accession>
<protein>
    <submittedName>
        <fullName evidence="2">Uncharacterized protein</fullName>
    </submittedName>
</protein>
<feature type="coiled-coil region" evidence="1">
    <location>
        <begin position="22"/>
        <end position="49"/>
    </location>
</feature>
<dbReference type="EMBL" id="JABFAJ010000008">
    <property type="protein sequence ID" value="NNU26795.1"/>
    <property type="molecule type" value="Genomic_DNA"/>
</dbReference>
<evidence type="ECO:0000256" key="1">
    <source>
        <dbReference type="SAM" id="Coils"/>
    </source>
</evidence>
<evidence type="ECO:0000313" key="3">
    <source>
        <dbReference type="Proteomes" id="UP000557204"/>
    </source>
</evidence>